<evidence type="ECO:0000256" key="16">
    <source>
        <dbReference type="ARBA" id="ARBA00048934"/>
    </source>
</evidence>
<comment type="catalytic activity">
    <reaction evidence="14">
        <text>5,6-dihydrouridine(17) in tRNA + NAD(+) = uridine(17) in tRNA + NADH + H(+)</text>
        <dbReference type="Rhea" id="RHEA:53372"/>
        <dbReference type="Rhea" id="RHEA-COMP:13541"/>
        <dbReference type="Rhea" id="RHEA-COMP:13542"/>
        <dbReference type="ChEBI" id="CHEBI:15378"/>
        <dbReference type="ChEBI" id="CHEBI:57540"/>
        <dbReference type="ChEBI" id="CHEBI:57945"/>
        <dbReference type="ChEBI" id="CHEBI:65315"/>
        <dbReference type="ChEBI" id="CHEBI:74443"/>
        <dbReference type="EC" id="1.3.1.88"/>
    </reaction>
    <physiologicalReaction direction="right-to-left" evidence="14">
        <dbReference type="Rhea" id="RHEA:53374"/>
    </physiologicalReaction>
</comment>
<dbReference type="Gene3D" id="3.20.20.70">
    <property type="entry name" value="Aldolase class I"/>
    <property type="match status" value="1"/>
</dbReference>
<evidence type="ECO:0000256" key="17">
    <source>
        <dbReference type="ARBA" id="ARBA00049467"/>
    </source>
</evidence>
<evidence type="ECO:0000256" key="13">
    <source>
        <dbReference type="ARBA" id="ARBA00038890"/>
    </source>
</evidence>
<dbReference type="CDD" id="cd02801">
    <property type="entry name" value="DUS_like_FMN"/>
    <property type="match status" value="1"/>
</dbReference>
<keyword evidence="6" id="KW-0288">FMN</keyword>
<evidence type="ECO:0000259" key="22">
    <source>
        <dbReference type="Pfam" id="PF01207"/>
    </source>
</evidence>
<dbReference type="GO" id="GO:0005737">
    <property type="term" value="C:cytoplasm"/>
    <property type="evidence" value="ECO:0007669"/>
    <property type="project" value="UniProtKB-SubCell"/>
</dbReference>
<evidence type="ECO:0000256" key="9">
    <source>
        <dbReference type="ARBA" id="ARBA00023002"/>
    </source>
</evidence>
<dbReference type="Pfam" id="PF01207">
    <property type="entry name" value="Dus"/>
    <property type="match status" value="1"/>
</dbReference>
<evidence type="ECO:0000256" key="4">
    <source>
        <dbReference type="ARBA" id="ARBA00022490"/>
    </source>
</evidence>
<comment type="caution">
    <text evidence="23">The sequence shown here is derived from an EMBL/GenBank/DDBJ whole genome shotgun (WGS) entry which is preliminary data.</text>
</comment>
<evidence type="ECO:0000256" key="11">
    <source>
        <dbReference type="ARBA" id="ARBA00023242"/>
    </source>
</evidence>
<dbReference type="STRING" id="188477.A0A433THT0"/>
<evidence type="ECO:0000313" key="23">
    <source>
        <dbReference type="EMBL" id="RUS81071.1"/>
    </source>
</evidence>
<dbReference type="InterPro" id="IPR035587">
    <property type="entry name" value="DUS-like_FMN-bd"/>
</dbReference>
<keyword evidence="11" id="KW-0539">Nucleus</keyword>
<keyword evidence="5" id="KW-0285">Flavoprotein</keyword>
<keyword evidence="4" id="KW-0963">Cytoplasm</keyword>
<feature type="compositionally biased region" description="Basic and acidic residues" evidence="21">
    <location>
        <begin position="461"/>
        <end position="473"/>
    </location>
</feature>
<comment type="subcellular location">
    <subcellularLocation>
        <location evidence="3">Cytoplasm</location>
    </subcellularLocation>
    <subcellularLocation>
        <location evidence="2">Nucleus</location>
    </subcellularLocation>
</comment>
<dbReference type="EMBL" id="RQTK01000356">
    <property type="protein sequence ID" value="RUS81071.1"/>
    <property type="molecule type" value="Genomic_DNA"/>
</dbReference>
<evidence type="ECO:0000256" key="8">
    <source>
        <dbReference type="ARBA" id="ARBA00022857"/>
    </source>
</evidence>
<dbReference type="FunFam" id="3.20.20.70:FF:000081">
    <property type="entry name" value="Dihydrouridine synthase 1 like"/>
    <property type="match status" value="1"/>
</dbReference>
<dbReference type="EC" id="1.3.1.88" evidence="13"/>
<evidence type="ECO:0000256" key="10">
    <source>
        <dbReference type="ARBA" id="ARBA00023027"/>
    </source>
</evidence>
<dbReference type="InterPro" id="IPR018517">
    <property type="entry name" value="tRNA_hU_synthase_CS"/>
</dbReference>
<keyword evidence="24" id="KW-1185">Reference proteome</keyword>
<feature type="region of interest" description="Disordered" evidence="21">
    <location>
        <begin position="461"/>
        <end position="486"/>
    </location>
</feature>
<comment type="catalytic activity">
    <reaction evidence="17">
        <text>5,6-dihydrouridine(17) in tRNA + NADP(+) = uridine(17) in tRNA + NADPH + H(+)</text>
        <dbReference type="Rhea" id="RHEA:53368"/>
        <dbReference type="Rhea" id="RHEA-COMP:13541"/>
        <dbReference type="Rhea" id="RHEA-COMP:13542"/>
        <dbReference type="ChEBI" id="CHEBI:15378"/>
        <dbReference type="ChEBI" id="CHEBI:57783"/>
        <dbReference type="ChEBI" id="CHEBI:58349"/>
        <dbReference type="ChEBI" id="CHEBI:65315"/>
        <dbReference type="ChEBI" id="CHEBI:74443"/>
        <dbReference type="EC" id="1.3.1.88"/>
    </reaction>
    <physiologicalReaction direction="right-to-left" evidence="17">
        <dbReference type="Rhea" id="RHEA:53370"/>
    </physiologicalReaction>
</comment>
<evidence type="ECO:0000256" key="14">
    <source>
        <dbReference type="ARBA" id="ARBA00047287"/>
    </source>
</evidence>
<comment type="cofactor">
    <cofactor evidence="1">
        <name>FMN</name>
        <dbReference type="ChEBI" id="CHEBI:58210"/>
    </cofactor>
</comment>
<evidence type="ECO:0000313" key="24">
    <source>
        <dbReference type="Proteomes" id="UP000271974"/>
    </source>
</evidence>
<name>A0A433THT0_ELYCH</name>
<evidence type="ECO:0000256" key="21">
    <source>
        <dbReference type="SAM" id="MobiDB-lite"/>
    </source>
</evidence>
<dbReference type="PANTHER" id="PTHR11082">
    <property type="entry name" value="TRNA-DIHYDROURIDINE SYNTHASE"/>
    <property type="match status" value="1"/>
</dbReference>
<dbReference type="GO" id="GO:0050660">
    <property type="term" value="F:flavin adenine dinucleotide binding"/>
    <property type="evidence" value="ECO:0007669"/>
    <property type="project" value="InterPro"/>
</dbReference>
<dbReference type="OrthoDB" id="272303at2759"/>
<comment type="similarity">
    <text evidence="12">Belongs to the Dus family. Dus1 subfamily.</text>
</comment>
<evidence type="ECO:0000256" key="20">
    <source>
        <dbReference type="ARBA" id="ARBA00077078"/>
    </source>
</evidence>
<dbReference type="GO" id="GO:0017150">
    <property type="term" value="F:tRNA dihydrouridine synthase activity"/>
    <property type="evidence" value="ECO:0007669"/>
    <property type="project" value="InterPro"/>
</dbReference>
<keyword evidence="7" id="KW-0819">tRNA processing</keyword>
<accession>A0A433THT0</accession>
<evidence type="ECO:0000256" key="12">
    <source>
        <dbReference type="ARBA" id="ARBA00038313"/>
    </source>
</evidence>
<evidence type="ECO:0000256" key="2">
    <source>
        <dbReference type="ARBA" id="ARBA00004123"/>
    </source>
</evidence>
<sequence length="564" mass="63387">MDSGRADSSVNNSENSGFQFWRKTLRGARYVVAPMVDQSELAWRMLSRKYGAELCYTPMLHATVFMNDPNYRKDSLQSCEQDRPLIAQFCCNDPDTFLKAAKLAESYCDAIDLNLGCPQIIAKKGHYGAFLQDEWDLISRMVKTCHENLKVPITCKVRIFPSVEKTVQYAKMLEAAGCQILTVHGRTREQKGRFTGIADWSYISAVRKAVNIPVFANGNIQYLEDVHRCLEETGAQGVMTAEGNLHNPALFDGINPSVWDMLLEYLDYAEKFPCPLSYMRGHAFKLCQHALTTHKDLRDLFASAKDVNEFRDAANKLKEASQADVKKFQEDPSNFKQELELPLPYWICQPYVRPNPHEEKEIPPENRELRKQLNLKRAEDILKINSADAGFSMNKIKKMLKNPYKNHDPALKPKFEPCIQCKNPRGLKCEFLLCKTCCRNRANLEMKGCIGHNIRRRELSEKEAITSSNKEKGLTSPGKEFLNNNSDCSSNSVLHGDDKAEPSSGDSVSVNSVLNPKTVLTDDPTKCVPASDSTASCNSGELPPESENGHTVEDSLGIVLHCSS</sequence>
<evidence type="ECO:0000256" key="5">
    <source>
        <dbReference type="ARBA" id="ARBA00022630"/>
    </source>
</evidence>
<dbReference type="Proteomes" id="UP000271974">
    <property type="component" value="Unassembled WGS sequence"/>
</dbReference>
<comment type="catalytic activity">
    <reaction evidence="16">
        <text>5,6-dihydrouridine(16) in tRNA + NAD(+) = uridine(16) in tRNA + NADH + H(+)</text>
        <dbReference type="Rhea" id="RHEA:53380"/>
        <dbReference type="Rhea" id="RHEA-COMP:13543"/>
        <dbReference type="Rhea" id="RHEA-COMP:13544"/>
        <dbReference type="ChEBI" id="CHEBI:15378"/>
        <dbReference type="ChEBI" id="CHEBI:57540"/>
        <dbReference type="ChEBI" id="CHEBI:57945"/>
        <dbReference type="ChEBI" id="CHEBI:65315"/>
        <dbReference type="ChEBI" id="CHEBI:74443"/>
        <dbReference type="EC" id="1.3.1.88"/>
    </reaction>
    <physiologicalReaction direction="right-to-left" evidence="16">
        <dbReference type="Rhea" id="RHEA:53382"/>
    </physiologicalReaction>
</comment>
<feature type="domain" description="DUS-like FMN-binding" evidence="22">
    <location>
        <begin position="32"/>
        <end position="323"/>
    </location>
</feature>
<evidence type="ECO:0000256" key="15">
    <source>
        <dbReference type="ARBA" id="ARBA00047652"/>
    </source>
</evidence>
<keyword evidence="9" id="KW-0560">Oxidoreductase</keyword>
<evidence type="ECO:0000256" key="19">
    <source>
        <dbReference type="ARBA" id="ARBA00068883"/>
    </source>
</evidence>
<keyword evidence="10" id="KW-0520">NAD</keyword>
<comment type="function">
    <text evidence="18">Catalyzes the synthesis of dihydrouridine, a modified base found in the D-loop of most tRNAs. Specifically modifies U16 and U17 in cytoplasmic tRNAs. Affects the level of some mature tRNA and thereby the total cellular translation.</text>
</comment>
<feature type="region of interest" description="Disordered" evidence="21">
    <location>
        <begin position="492"/>
        <end position="511"/>
    </location>
</feature>
<dbReference type="PANTHER" id="PTHR11082:SF5">
    <property type="entry name" value="TRNA-DIHYDROURIDINE(16_17) SYNTHASE [NAD(P)(+)]-LIKE"/>
    <property type="match status" value="1"/>
</dbReference>
<evidence type="ECO:0000256" key="1">
    <source>
        <dbReference type="ARBA" id="ARBA00001917"/>
    </source>
</evidence>
<organism evidence="23 24">
    <name type="scientific">Elysia chlorotica</name>
    <name type="common">Eastern emerald elysia</name>
    <name type="synonym">Sea slug</name>
    <dbReference type="NCBI Taxonomy" id="188477"/>
    <lineage>
        <taxon>Eukaryota</taxon>
        <taxon>Metazoa</taxon>
        <taxon>Spiralia</taxon>
        <taxon>Lophotrochozoa</taxon>
        <taxon>Mollusca</taxon>
        <taxon>Gastropoda</taxon>
        <taxon>Heterobranchia</taxon>
        <taxon>Euthyneura</taxon>
        <taxon>Panpulmonata</taxon>
        <taxon>Sacoglossa</taxon>
        <taxon>Placobranchoidea</taxon>
        <taxon>Plakobranchidae</taxon>
        <taxon>Elysia</taxon>
    </lineage>
</organism>
<dbReference type="GO" id="GO:0005634">
    <property type="term" value="C:nucleus"/>
    <property type="evidence" value="ECO:0007669"/>
    <property type="project" value="UniProtKB-SubCell"/>
</dbReference>
<protein>
    <recommendedName>
        <fullName evidence="19">tRNA-dihydrouridine(16/17) synthase [NAD(P)(+)]-like</fullName>
        <ecNumber evidence="13">1.3.1.88</ecNumber>
    </recommendedName>
    <alternativeName>
        <fullName evidence="20">tRNA-dihydrouridine synthase 1-like</fullName>
    </alternativeName>
</protein>
<evidence type="ECO:0000256" key="6">
    <source>
        <dbReference type="ARBA" id="ARBA00022643"/>
    </source>
</evidence>
<comment type="catalytic activity">
    <reaction evidence="15">
        <text>5,6-dihydrouridine(16) in tRNA + NADP(+) = uridine(16) in tRNA + NADPH + H(+)</text>
        <dbReference type="Rhea" id="RHEA:53376"/>
        <dbReference type="Rhea" id="RHEA-COMP:13543"/>
        <dbReference type="Rhea" id="RHEA-COMP:13544"/>
        <dbReference type="ChEBI" id="CHEBI:15378"/>
        <dbReference type="ChEBI" id="CHEBI:57783"/>
        <dbReference type="ChEBI" id="CHEBI:58349"/>
        <dbReference type="ChEBI" id="CHEBI:65315"/>
        <dbReference type="ChEBI" id="CHEBI:74443"/>
        <dbReference type="EC" id="1.3.1.88"/>
    </reaction>
    <physiologicalReaction direction="right-to-left" evidence="15">
        <dbReference type="Rhea" id="RHEA:53378"/>
    </physiologicalReaction>
</comment>
<reference evidence="23 24" key="1">
    <citation type="submission" date="2019-01" db="EMBL/GenBank/DDBJ databases">
        <title>A draft genome assembly of the solar-powered sea slug Elysia chlorotica.</title>
        <authorList>
            <person name="Cai H."/>
            <person name="Li Q."/>
            <person name="Fang X."/>
            <person name="Li J."/>
            <person name="Curtis N.E."/>
            <person name="Altenburger A."/>
            <person name="Shibata T."/>
            <person name="Feng M."/>
            <person name="Maeda T."/>
            <person name="Schwartz J.A."/>
            <person name="Shigenobu S."/>
            <person name="Lundholm N."/>
            <person name="Nishiyama T."/>
            <person name="Yang H."/>
            <person name="Hasebe M."/>
            <person name="Li S."/>
            <person name="Pierce S.K."/>
            <person name="Wang J."/>
        </authorList>
    </citation>
    <scope>NUCLEOTIDE SEQUENCE [LARGE SCALE GENOMIC DNA]</scope>
    <source>
        <strain evidence="23">EC2010</strain>
        <tissue evidence="23">Whole organism of an adult</tissue>
    </source>
</reference>
<evidence type="ECO:0000256" key="3">
    <source>
        <dbReference type="ARBA" id="ARBA00004496"/>
    </source>
</evidence>
<keyword evidence="8" id="KW-0521">NADP</keyword>
<evidence type="ECO:0000256" key="18">
    <source>
        <dbReference type="ARBA" id="ARBA00053643"/>
    </source>
</evidence>
<gene>
    <name evidence="23" type="ORF">EGW08_011157</name>
</gene>
<feature type="region of interest" description="Disordered" evidence="21">
    <location>
        <begin position="521"/>
        <end position="553"/>
    </location>
</feature>
<proteinExistence type="inferred from homology"/>
<dbReference type="PROSITE" id="PS01136">
    <property type="entry name" value="UPF0034"/>
    <property type="match status" value="1"/>
</dbReference>
<dbReference type="AlphaFoldDB" id="A0A433THT0"/>
<dbReference type="SUPFAM" id="SSF51395">
    <property type="entry name" value="FMN-linked oxidoreductases"/>
    <property type="match status" value="1"/>
</dbReference>
<evidence type="ECO:0000256" key="7">
    <source>
        <dbReference type="ARBA" id="ARBA00022694"/>
    </source>
</evidence>
<dbReference type="InterPro" id="IPR013785">
    <property type="entry name" value="Aldolase_TIM"/>
</dbReference>